<dbReference type="Proteomes" id="UP001202867">
    <property type="component" value="Unassembled WGS sequence"/>
</dbReference>
<dbReference type="SUPFAM" id="SSF47616">
    <property type="entry name" value="GST C-terminal domain-like"/>
    <property type="match status" value="1"/>
</dbReference>
<dbReference type="Pfam" id="PF14497">
    <property type="entry name" value="GST_C_3"/>
    <property type="match status" value="1"/>
</dbReference>
<accession>A0ABT0DPS3</accession>
<proteinExistence type="predicted"/>
<dbReference type="PROSITE" id="PS50405">
    <property type="entry name" value="GST_CTER"/>
    <property type="match status" value="1"/>
</dbReference>
<name>A0ABT0DPS3_9HYPH</name>
<keyword evidence="4" id="KW-1185">Reference proteome</keyword>
<feature type="domain" description="GST N-terminal" evidence="1">
    <location>
        <begin position="1"/>
        <end position="80"/>
    </location>
</feature>
<dbReference type="Gene3D" id="3.40.30.10">
    <property type="entry name" value="Glutaredoxin"/>
    <property type="match status" value="1"/>
</dbReference>
<evidence type="ECO:0000259" key="1">
    <source>
        <dbReference type="PROSITE" id="PS50404"/>
    </source>
</evidence>
<dbReference type="SFLD" id="SFLDG00358">
    <property type="entry name" value="Main_(cytGST)"/>
    <property type="match status" value="1"/>
</dbReference>
<dbReference type="PANTHER" id="PTHR44051:SF9">
    <property type="entry name" value="GLUTATHIONE S-TRANSFERASE 1"/>
    <property type="match status" value="1"/>
</dbReference>
<dbReference type="SUPFAM" id="SSF52833">
    <property type="entry name" value="Thioredoxin-like"/>
    <property type="match status" value="1"/>
</dbReference>
<evidence type="ECO:0000313" key="4">
    <source>
        <dbReference type="Proteomes" id="UP001202867"/>
    </source>
</evidence>
<sequence length="207" mass="22792">MITLHHLAFSRSTRLIWLMEELGLPYDLVRHERDARFKAPPALRAIHPLGKAPVIQDGDLVLAESAVILTYINDRYGEGRLAPPPGSAEHWRHEEWLHYAESTAAFPIMTMRIGAITGGMTDALRAFVAPTLEATLDHISGRLAGRPYLMGEELTLADIQMCYLIEVAERTGLLGAHPALPAYLARLKARPAFQRAEGIGGPMMPPG</sequence>
<comment type="caution">
    <text evidence="3">The sequence shown here is derived from an EMBL/GenBank/DDBJ whole genome shotgun (WGS) entry which is preliminary data.</text>
</comment>
<dbReference type="CDD" id="cd03046">
    <property type="entry name" value="GST_N_GTT1_like"/>
    <property type="match status" value="1"/>
</dbReference>
<dbReference type="PANTHER" id="PTHR44051">
    <property type="entry name" value="GLUTATHIONE S-TRANSFERASE-RELATED"/>
    <property type="match status" value="1"/>
</dbReference>
<reference evidence="4" key="1">
    <citation type="submission" date="2023-07" db="EMBL/GenBank/DDBJ databases">
        <title>Ancylobacter moscoviensis sp. nov., facultatively methylotrophic bacteria from activated sludge and the reclassification of Starkeya novella (Starkey 1934) Kelly et al. 2000 as Ancylobacter novellus comb. nov., Starkeya koreensis Im et al. 2006 as Ancylobacter koreensis comb.nov., Angulomicrobium tetraedrale Vasil'eva et al. 1986 as Ancylobacter tetraedralis comb. nov., Angulomicrobium amanitiforme Fritz et al. 2004 as Ancylobacter amanitiformis comb. nov. and Methylorhabdus multivorans Doronina et al. 1996 as Ancylobacter multivorans comb. nov. and emended description of the genus Ancylobacter.</title>
        <authorList>
            <person name="Doronina N."/>
            <person name="Chemodurova A."/>
            <person name="Grouzdev D."/>
            <person name="Koziaeva V."/>
            <person name="Shi W."/>
            <person name="Wu L."/>
            <person name="Kaparullina E."/>
        </authorList>
    </citation>
    <scope>NUCLEOTIDE SEQUENCE [LARGE SCALE GENOMIC DNA]</scope>
    <source>
        <strain evidence="4">Jip08</strain>
    </source>
</reference>
<dbReference type="PROSITE" id="PS50404">
    <property type="entry name" value="GST_NTER"/>
    <property type="match status" value="1"/>
</dbReference>
<dbReference type="InterPro" id="IPR040079">
    <property type="entry name" value="Glutathione_S-Trfase"/>
</dbReference>
<dbReference type="InterPro" id="IPR010987">
    <property type="entry name" value="Glutathione-S-Trfase_C-like"/>
</dbReference>
<feature type="domain" description="GST C-terminal" evidence="2">
    <location>
        <begin position="86"/>
        <end position="206"/>
    </location>
</feature>
<dbReference type="SFLD" id="SFLDG01150">
    <property type="entry name" value="Main.1:_Beta-like"/>
    <property type="match status" value="1"/>
</dbReference>
<evidence type="ECO:0000313" key="3">
    <source>
        <dbReference type="EMBL" id="MCK0209279.1"/>
    </source>
</evidence>
<dbReference type="InterPro" id="IPR004045">
    <property type="entry name" value="Glutathione_S-Trfase_N"/>
</dbReference>
<dbReference type="InterPro" id="IPR004046">
    <property type="entry name" value="GST_C"/>
</dbReference>
<dbReference type="InterPro" id="IPR036282">
    <property type="entry name" value="Glutathione-S-Trfase_C_sf"/>
</dbReference>
<gene>
    <name evidence="3" type="ORF">MWN33_14685</name>
</gene>
<evidence type="ECO:0000259" key="2">
    <source>
        <dbReference type="PROSITE" id="PS50405"/>
    </source>
</evidence>
<protein>
    <submittedName>
        <fullName evidence="3">Glutathione S-transferase family protein</fullName>
    </submittedName>
</protein>
<organism evidence="3 4">
    <name type="scientific">Ancylobacter koreensis</name>
    <dbReference type="NCBI Taxonomy" id="266121"/>
    <lineage>
        <taxon>Bacteria</taxon>
        <taxon>Pseudomonadati</taxon>
        <taxon>Pseudomonadota</taxon>
        <taxon>Alphaproteobacteria</taxon>
        <taxon>Hyphomicrobiales</taxon>
        <taxon>Xanthobacteraceae</taxon>
        <taxon>Ancylobacter</taxon>
    </lineage>
</organism>
<dbReference type="EMBL" id="JALKCG010000006">
    <property type="protein sequence ID" value="MCK0209279.1"/>
    <property type="molecule type" value="Genomic_DNA"/>
</dbReference>
<dbReference type="Pfam" id="PF13417">
    <property type="entry name" value="GST_N_3"/>
    <property type="match status" value="1"/>
</dbReference>
<dbReference type="SFLD" id="SFLDS00019">
    <property type="entry name" value="Glutathione_Transferase_(cytos"/>
    <property type="match status" value="1"/>
</dbReference>
<dbReference type="RefSeq" id="WP_247201785.1">
    <property type="nucleotide sequence ID" value="NZ_JALKCG010000006.1"/>
</dbReference>
<dbReference type="Gene3D" id="1.20.1050.10">
    <property type="match status" value="1"/>
</dbReference>
<dbReference type="InterPro" id="IPR036249">
    <property type="entry name" value="Thioredoxin-like_sf"/>
</dbReference>